<evidence type="ECO:0000256" key="4">
    <source>
        <dbReference type="ARBA" id="ARBA00022833"/>
    </source>
</evidence>
<keyword evidence="3" id="KW-0378">Hydrolase</keyword>
<accession>A0A6H0Y3B4</accession>
<dbReference type="SUPFAM" id="SSF51556">
    <property type="entry name" value="Metallo-dependent hydrolases"/>
    <property type="match status" value="1"/>
</dbReference>
<keyword evidence="7" id="KW-1185">Reference proteome</keyword>
<dbReference type="InterPro" id="IPR006680">
    <property type="entry name" value="Amidohydro-rel"/>
</dbReference>
<feature type="domain" description="Amidohydrolase-related" evidence="5">
    <location>
        <begin position="82"/>
        <end position="457"/>
    </location>
</feature>
<dbReference type="InterPro" id="IPR032466">
    <property type="entry name" value="Metal_Hydrolase"/>
</dbReference>
<evidence type="ECO:0000259" key="5">
    <source>
        <dbReference type="Pfam" id="PF01979"/>
    </source>
</evidence>
<dbReference type="Pfam" id="PF01979">
    <property type="entry name" value="Amidohydro_1"/>
    <property type="match status" value="1"/>
</dbReference>
<comment type="cofactor">
    <cofactor evidence="1">
        <name>Zn(2+)</name>
        <dbReference type="ChEBI" id="CHEBI:29105"/>
    </cofactor>
</comment>
<evidence type="ECO:0000256" key="2">
    <source>
        <dbReference type="ARBA" id="ARBA00022723"/>
    </source>
</evidence>
<evidence type="ECO:0000256" key="3">
    <source>
        <dbReference type="ARBA" id="ARBA00022801"/>
    </source>
</evidence>
<dbReference type="GO" id="GO:0005829">
    <property type="term" value="C:cytosol"/>
    <property type="evidence" value="ECO:0007669"/>
    <property type="project" value="TreeGrafter"/>
</dbReference>
<dbReference type="GO" id="GO:0008892">
    <property type="term" value="F:guanine deaminase activity"/>
    <property type="evidence" value="ECO:0007669"/>
    <property type="project" value="TreeGrafter"/>
</dbReference>
<dbReference type="SUPFAM" id="SSF51338">
    <property type="entry name" value="Composite domain of metallo-dependent hydrolases"/>
    <property type="match status" value="1"/>
</dbReference>
<evidence type="ECO:0000313" key="7">
    <source>
        <dbReference type="Proteomes" id="UP000503462"/>
    </source>
</evidence>
<name>A0A6H0Y3B4_9PEZI</name>
<keyword evidence="2" id="KW-0479">Metal-binding</keyword>
<protein>
    <recommendedName>
        <fullName evidence="5">Amidohydrolase-related domain-containing protein</fullName>
    </recommendedName>
</protein>
<dbReference type="PANTHER" id="PTHR11271:SF6">
    <property type="entry name" value="GUANINE DEAMINASE"/>
    <property type="match status" value="1"/>
</dbReference>
<dbReference type="InterPro" id="IPR011059">
    <property type="entry name" value="Metal-dep_hydrolase_composite"/>
</dbReference>
<dbReference type="Gene3D" id="3.20.20.140">
    <property type="entry name" value="Metal-dependent hydrolases"/>
    <property type="match status" value="1"/>
</dbReference>
<keyword evidence="4" id="KW-0862">Zinc</keyword>
<dbReference type="OrthoDB" id="194468at2759"/>
<dbReference type="GO" id="GO:0046098">
    <property type="term" value="P:guanine metabolic process"/>
    <property type="evidence" value="ECO:0007669"/>
    <property type="project" value="TreeGrafter"/>
</dbReference>
<dbReference type="AlphaFoldDB" id="A0A6H0Y3B4"/>
<reference evidence="6 7" key="1">
    <citation type="journal article" date="2016" name="Sci. Rep.">
        <title>Peltaster fructicola genome reveals evolution from an invasive phytopathogen to an ectophytic parasite.</title>
        <authorList>
            <person name="Xu C."/>
            <person name="Chen H."/>
            <person name="Gleason M.L."/>
            <person name="Xu J.R."/>
            <person name="Liu H."/>
            <person name="Zhang R."/>
            <person name="Sun G."/>
        </authorList>
    </citation>
    <scope>NUCLEOTIDE SEQUENCE [LARGE SCALE GENOMIC DNA]</scope>
    <source>
        <strain evidence="6 7">LNHT1506</strain>
    </source>
</reference>
<dbReference type="InterPro" id="IPR051607">
    <property type="entry name" value="Metallo-dep_hydrolases"/>
</dbReference>
<dbReference type="EMBL" id="CP051143">
    <property type="protein sequence ID" value="QIX01504.1"/>
    <property type="molecule type" value="Genomic_DNA"/>
</dbReference>
<dbReference type="Gene3D" id="2.30.40.10">
    <property type="entry name" value="Urease, subunit C, domain 1"/>
    <property type="match status" value="1"/>
</dbReference>
<evidence type="ECO:0000313" key="6">
    <source>
        <dbReference type="EMBL" id="QIX01504.1"/>
    </source>
</evidence>
<dbReference type="GO" id="GO:0008270">
    <property type="term" value="F:zinc ion binding"/>
    <property type="evidence" value="ECO:0007669"/>
    <property type="project" value="TreeGrafter"/>
</dbReference>
<dbReference type="PANTHER" id="PTHR11271">
    <property type="entry name" value="GUANINE DEAMINASE"/>
    <property type="match status" value="1"/>
</dbReference>
<gene>
    <name evidence="6" type="ORF">AMS68_007021</name>
</gene>
<sequence length="465" mass="50995">MVVRYGTDGDSSVLPDVRFKILQGPVVHSKSLRALEVLPHAYLGVRSNGTIAFLRTFGTLEDAQTEPGFQDAEISGLQPGQFLFPGLIDTHLHAPQWPNLGLGMEGSLREWIENWTDPVEASYSDTDKAERVYQEVVKTTLLLGSTTVAYNSSMHAEATRILAELCVRAGQRAIVGKMCVTQGSTSGNWEDSVEASLRDSQASLNHMRQLDSAKRLLHPSVMPRGGPYCPPDLMEGLGRQSSDYLTHVQVHMCETASDIDRALELHGADCYSDVYKTHGLFHSKTIAAHCIHLQPRDLENLKHCRVGVAHNPNSNTCLRDGECKVRDLLDNGIKVGLGTDCSAGYSPSILDAMRSASNVSRHLAVKENDERYILSFSEIVYLATLGGAHVVDMAGSIGNFEVGKQFDALLIDTESVPSMDRTLWHSGRAGLDAMVKKWVFLGDDRSVRKVWVAGKLVAGHDKSKE</sequence>
<evidence type="ECO:0000256" key="1">
    <source>
        <dbReference type="ARBA" id="ARBA00001947"/>
    </source>
</evidence>
<proteinExistence type="predicted"/>
<dbReference type="Proteomes" id="UP000503462">
    <property type="component" value="Chromosome 5"/>
</dbReference>
<organism evidence="6 7">
    <name type="scientific">Peltaster fructicola</name>
    <dbReference type="NCBI Taxonomy" id="286661"/>
    <lineage>
        <taxon>Eukaryota</taxon>
        <taxon>Fungi</taxon>
        <taxon>Dikarya</taxon>
        <taxon>Ascomycota</taxon>
        <taxon>Pezizomycotina</taxon>
        <taxon>Dothideomycetes</taxon>
        <taxon>Dothideomycetes incertae sedis</taxon>
        <taxon>Peltaster</taxon>
    </lineage>
</organism>